<dbReference type="CDD" id="cd04301">
    <property type="entry name" value="NAT_SF"/>
    <property type="match status" value="1"/>
</dbReference>
<dbReference type="InterPro" id="IPR016181">
    <property type="entry name" value="Acyl_CoA_acyltransferase"/>
</dbReference>
<dbReference type="SUPFAM" id="SSF55729">
    <property type="entry name" value="Acyl-CoA N-acyltransferases (Nat)"/>
    <property type="match status" value="1"/>
</dbReference>
<comment type="caution">
    <text evidence="2">The sequence shown here is derived from an EMBL/GenBank/DDBJ whole genome shotgun (WGS) entry which is preliminary data.</text>
</comment>
<feature type="domain" description="N-acetyltransferase" evidence="1">
    <location>
        <begin position="4"/>
        <end position="143"/>
    </location>
</feature>
<dbReference type="EMBL" id="JBHZOL010000002">
    <property type="protein sequence ID" value="MFE4104687.1"/>
    <property type="molecule type" value="Genomic_DNA"/>
</dbReference>
<dbReference type="PANTHER" id="PTHR43233:SF1">
    <property type="entry name" value="FAMILY N-ACETYLTRANSFERASE, PUTATIVE (AFU_ORTHOLOGUE AFUA_6G03350)-RELATED"/>
    <property type="match status" value="1"/>
</dbReference>
<protein>
    <submittedName>
        <fullName evidence="2">GNAT family N-acetyltransferase</fullName>
    </submittedName>
</protein>
<proteinExistence type="predicted"/>
<dbReference type="Proteomes" id="UP001600165">
    <property type="component" value="Unassembled WGS sequence"/>
</dbReference>
<accession>A0ABW6I954</accession>
<dbReference type="InterPro" id="IPR000182">
    <property type="entry name" value="GNAT_dom"/>
</dbReference>
<dbReference type="Gene3D" id="3.40.630.30">
    <property type="match status" value="1"/>
</dbReference>
<evidence type="ECO:0000259" key="1">
    <source>
        <dbReference type="PROSITE" id="PS51186"/>
    </source>
</evidence>
<reference evidence="2 3" key="1">
    <citation type="submission" date="2024-10" db="EMBL/GenBank/DDBJ databases">
        <authorList>
            <person name="Ratan Roy A."/>
            <person name="Morales Sandoval P.H."/>
            <person name="De Los Santos Villalobos S."/>
            <person name="Chakraborty S."/>
            <person name="Mukherjee J."/>
        </authorList>
    </citation>
    <scope>NUCLEOTIDE SEQUENCE [LARGE SCALE GENOMIC DNA]</scope>
    <source>
        <strain evidence="2 3">S1</strain>
    </source>
</reference>
<evidence type="ECO:0000313" key="3">
    <source>
        <dbReference type="Proteomes" id="UP001600165"/>
    </source>
</evidence>
<evidence type="ECO:0000313" key="2">
    <source>
        <dbReference type="EMBL" id="MFE4104687.1"/>
    </source>
</evidence>
<organism evidence="2 3">
    <name type="scientific">Almyronema epifaneia S1</name>
    <dbReference type="NCBI Taxonomy" id="2991925"/>
    <lineage>
        <taxon>Bacteria</taxon>
        <taxon>Bacillati</taxon>
        <taxon>Cyanobacteriota</taxon>
        <taxon>Cyanophyceae</taxon>
        <taxon>Nodosilineales</taxon>
        <taxon>Nodosilineaceae</taxon>
        <taxon>Almyronema</taxon>
        <taxon>Almyronema epifaneia</taxon>
    </lineage>
</organism>
<dbReference type="PANTHER" id="PTHR43233">
    <property type="entry name" value="FAMILY N-ACETYLTRANSFERASE, PUTATIVE (AFU_ORTHOLOGUE AFUA_6G03350)-RELATED"/>
    <property type="match status" value="1"/>
</dbReference>
<dbReference type="RefSeq" id="WP_377960206.1">
    <property type="nucleotide sequence ID" value="NZ_JBHZOL010000002.1"/>
</dbReference>
<dbReference type="Pfam" id="PF13508">
    <property type="entry name" value="Acetyltransf_7"/>
    <property type="match status" value="1"/>
</dbReference>
<keyword evidence="3" id="KW-1185">Reference proteome</keyword>
<dbReference type="InterPro" id="IPR053144">
    <property type="entry name" value="Acetyltransferase_Butenolide"/>
</dbReference>
<dbReference type="PROSITE" id="PS51186">
    <property type="entry name" value="GNAT"/>
    <property type="match status" value="1"/>
</dbReference>
<sequence>MGYPLIHQLTEAQIQDLHRLYQTVWWAKGRSLADTRQLVHNTDIVLGLCEPDSTTLIGFSRVLTDYLFRAVILDVMVAAGYQGQGLGRALLEAIVNHPELAQVESFSLFCTPEMVPFYQKWGFTDHLTQKLMQRSHYERRPCQP</sequence>
<name>A0ABW6I954_9CYAN</name>
<gene>
    <name evidence="2" type="ORF">ACFVKH_00260</name>
</gene>